<feature type="domain" description="F-box" evidence="1">
    <location>
        <begin position="9"/>
        <end position="55"/>
    </location>
</feature>
<keyword evidence="4" id="KW-1185">Reference proteome</keyword>
<evidence type="ECO:0000259" key="1">
    <source>
        <dbReference type="PROSITE" id="PS50181"/>
    </source>
</evidence>
<dbReference type="EMBL" id="KL367476">
    <property type="protein sequence ID" value="KFD72642.1"/>
    <property type="molecule type" value="Genomic_DNA"/>
</dbReference>
<dbReference type="PANTHER" id="PTHR20933:SF3">
    <property type="entry name" value="F-BOX ONLY PROTEIN 33"/>
    <property type="match status" value="1"/>
</dbReference>
<dbReference type="Gene3D" id="1.20.1280.50">
    <property type="match status" value="1"/>
</dbReference>
<dbReference type="InterPro" id="IPR032675">
    <property type="entry name" value="LRR_dom_sf"/>
</dbReference>
<dbReference type="EMBL" id="KL363189">
    <property type="protein sequence ID" value="KFD57251.1"/>
    <property type="molecule type" value="Genomic_DNA"/>
</dbReference>
<organism evidence="3">
    <name type="scientific">Trichuris suis</name>
    <name type="common">pig whipworm</name>
    <dbReference type="NCBI Taxonomy" id="68888"/>
    <lineage>
        <taxon>Eukaryota</taxon>
        <taxon>Metazoa</taxon>
        <taxon>Ecdysozoa</taxon>
        <taxon>Nematoda</taxon>
        <taxon>Enoplea</taxon>
        <taxon>Dorylaimia</taxon>
        <taxon>Trichinellida</taxon>
        <taxon>Trichuridae</taxon>
        <taxon>Trichuris</taxon>
    </lineage>
</organism>
<dbReference type="OrthoDB" id="2095648at2759"/>
<proteinExistence type="predicted"/>
<accession>A0A085NT46</accession>
<evidence type="ECO:0000313" key="4">
    <source>
        <dbReference type="Proteomes" id="UP000030764"/>
    </source>
</evidence>
<dbReference type="PANTHER" id="PTHR20933">
    <property type="entry name" value="F-BOX ONLY PROTEIN 33"/>
    <property type="match status" value="1"/>
</dbReference>
<evidence type="ECO:0000313" key="3">
    <source>
        <dbReference type="EMBL" id="KFD72642.1"/>
    </source>
</evidence>
<dbReference type="SMART" id="SM00256">
    <property type="entry name" value="FBOX"/>
    <property type="match status" value="1"/>
</dbReference>
<dbReference type="Pfam" id="PF12937">
    <property type="entry name" value="F-box-like"/>
    <property type="match status" value="1"/>
</dbReference>
<dbReference type="Proteomes" id="UP000030758">
    <property type="component" value="Unassembled WGS sequence"/>
</dbReference>
<dbReference type="SUPFAM" id="SSF81383">
    <property type="entry name" value="F-box domain"/>
    <property type="match status" value="1"/>
</dbReference>
<name>A0A085NT46_9BILA</name>
<gene>
    <name evidence="2" type="ORF">M513_01762</name>
    <name evidence="3" type="ORF">M514_01762</name>
</gene>
<dbReference type="InterPro" id="IPR001810">
    <property type="entry name" value="F-box_dom"/>
</dbReference>
<dbReference type="GO" id="GO:0031398">
    <property type="term" value="P:positive regulation of protein ubiquitination"/>
    <property type="evidence" value="ECO:0007669"/>
    <property type="project" value="TreeGrafter"/>
</dbReference>
<dbReference type="AlphaFoldDB" id="A0A085NT46"/>
<dbReference type="Proteomes" id="UP000030764">
    <property type="component" value="Unassembled WGS sequence"/>
</dbReference>
<dbReference type="InterPro" id="IPR036047">
    <property type="entry name" value="F-box-like_dom_sf"/>
</dbReference>
<evidence type="ECO:0000313" key="2">
    <source>
        <dbReference type="EMBL" id="KFD57251.1"/>
    </source>
</evidence>
<dbReference type="PROSITE" id="PS50181">
    <property type="entry name" value="FBOX"/>
    <property type="match status" value="1"/>
</dbReference>
<dbReference type="Gene3D" id="3.80.10.10">
    <property type="entry name" value="Ribonuclease Inhibitor"/>
    <property type="match status" value="1"/>
</dbReference>
<reference evidence="3 4" key="1">
    <citation type="journal article" date="2014" name="Nat. Genet.">
        <title>Genome and transcriptome of the porcine whipworm Trichuris suis.</title>
        <authorList>
            <person name="Jex A.R."/>
            <person name="Nejsum P."/>
            <person name="Schwarz E.M."/>
            <person name="Hu L."/>
            <person name="Young N.D."/>
            <person name="Hall R.S."/>
            <person name="Korhonen P.K."/>
            <person name="Liao S."/>
            <person name="Thamsborg S."/>
            <person name="Xia J."/>
            <person name="Xu P."/>
            <person name="Wang S."/>
            <person name="Scheerlinck J.P."/>
            <person name="Hofmann A."/>
            <person name="Sternberg P.W."/>
            <person name="Wang J."/>
            <person name="Gasser R.B."/>
        </authorList>
    </citation>
    <scope>NUCLEOTIDE SEQUENCE [LARGE SCALE GENOMIC DNA]</scope>
    <source>
        <strain evidence="3">DCEP-RM93F</strain>
        <strain evidence="2">DCEP-RM93M</strain>
    </source>
</reference>
<protein>
    <recommendedName>
        <fullName evidence="1">F-box domain-containing protein</fullName>
    </recommendedName>
</protein>
<sequence length="396" mass="45649">MPKETIPLIADWSRLPDITLLNIISYLNFEDRKAVATVCKRWYKLVNCATVWKNVVYEIPGQWARPLSSIGTVIARFGSFHRHVSLRLRSSEGSCIVIATEMLNKLAAIRPRNIESLRIELTDRARVFHRNDYFLLSVKNFLQQRPNRELVPVSRIHLANMVFPADPTFLQAVTLKISDYLTHVNIQAKSATLLLSASSLASLVKKWPNLIDLRVLNVSFSEDVLKSLTDTNHSAFRHLALLYTKQDKYYRRVVPDQLWLEFSRRVPNAIISISVDVTLPFSGLLRFVTKSMPLWNLYIESRVNAHQFNQLTMKMNVSLRKLVLRSIPTDNIEEVLKSLVDRFLNMKVLYIVSNVKLQTIEYIQRKNPKLRHNLSGTYSSILTLSDSELYGNIRSP</sequence>